<dbReference type="Proteomes" id="UP001401887">
    <property type="component" value="Unassembled WGS sequence"/>
</dbReference>
<reference evidence="3 4" key="1">
    <citation type="submission" date="2024-02" db="EMBL/GenBank/DDBJ databases">
        <title>Deinococcus carri NBRC 110142.</title>
        <authorList>
            <person name="Ichikawa N."/>
            <person name="Katano-Makiyama Y."/>
            <person name="Hidaka K."/>
        </authorList>
    </citation>
    <scope>NUCLEOTIDE SEQUENCE [LARGE SCALE GENOMIC DNA]</scope>
    <source>
        <strain evidence="3 4">NBRC 110142</strain>
    </source>
</reference>
<dbReference type="InterPro" id="IPR052341">
    <property type="entry name" value="LOG_family_nucleotidases"/>
</dbReference>
<dbReference type="InterPro" id="IPR005269">
    <property type="entry name" value="LOG"/>
</dbReference>
<dbReference type="EMBL" id="BAABRP010000011">
    <property type="protein sequence ID" value="GAA5513900.1"/>
    <property type="molecule type" value="Genomic_DNA"/>
</dbReference>
<dbReference type="Pfam" id="PF03641">
    <property type="entry name" value="Lysine_decarbox"/>
    <property type="match status" value="1"/>
</dbReference>
<proteinExistence type="inferred from homology"/>
<dbReference type="SUPFAM" id="SSF102405">
    <property type="entry name" value="MCP/YpsA-like"/>
    <property type="match status" value="1"/>
</dbReference>
<dbReference type="InterPro" id="IPR031100">
    <property type="entry name" value="LOG_fam"/>
</dbReference>
<feature type="compositionally biased region" description="Basic and acidic residues" evidence="2">
    <location>
        <begin position="215"/>
        <end position="238"/>
    </location>
</feature>
<evidence type="ECO:0000313" key="3">
    <source>
        <dbReference type="EMBL" id="GAA5513900.1"/>
    </source>
</evidence>
<organism evidence="3 4">
    <name type="scientific">Deinococcus carri</name>
    <dbReference type="NCBI Taxonomy" id="1211323"/>
    <lineage>
        <taxon>Bacteria</taxon>
        <taxon>Thermotogati</taxon>
        <taxon>Deinococcota</taxon>
        <taxon>Deinococci</taxon>
        <taxon>Deinococcales</taxon>
        <taxon>Deinococcaceae</taxon>
        <taxon>Deinococcus</taxon>
    </lineage>
</organism>
<sequence length="251" mass="27579">MTQPQPVTHYELDRMAEDAWRMFRILGEFATGFDRLAHLRVPAVTVFGSARTAIKDRYYGLAEHLGGELARAGFAVMTGGGPGIMQAANKGAYEAGGVSVGLNIILPHEQRPNPYQTLSLDFEYFHARKVMLAKYASAFVVFPGGFGTLDELSEILTLVQTQKMHPLPIYLVGEAHWRGLVDWFTQTLVAEGAIAPDDLKLFKVVDDVTTIPGDVRRYHDPQVPDSFKRPGPEDRAQARGDSPALPQGAEG</sequence>
<keyword evidence="1" id="KW-0378">Hydrolase</keyword>
<dbReference type="PANTHER" id="PTHR43393">
    <property type="entry name" value="CYTOKININ RIBOSIDE 5'-MONOPHOSPHATE PHOSPHORIBOHYDROLASE"/>
    <property type="match status" value="1"/>
</dbReference>
<dbReference type="PANTHER" id="PTHR43393:SF2">
    <property type="entry name" value="CYTOKININ RIBOSIDE 5'-MONOPHOSPHATE PHOSPHORIBOHYDROLASE"/>
    <property type="match status" value="1"/>
</dbReference>
<feature type="region of interest" description="Disordered" evidence="2">
    <location>
        <begin position="215"/>
        <end position="251"/>
    </location>
</feature>
<accession>A0ABP9W973</accession>
<evidence type="ECO:0000256" key="2">
    <source>
        <dbReference type="SAM" id="MobiDB-lite"/>
    </source>
</evidence>
<dbReference type="NCBIfam" id="TIGR00730">
    <property type="entry name" value="Rossman fold protein, TIGR00730 family"/>
    <property type="match status" value="1"/>
</dbReference>
<protein>
    <recommendedName>
        <fullName evidence="1">Cytokinin riboside 5'-monophosphate phosphoribohydrolase</fullName>
        <ecNumber evidence="1">3.2.2.n1</ecNumber>
    </recommendedName>
</protein>
<name>A0ABP9W973_9DEIO</name>
<evidence type="ECO:0000256" key="1">
    <source>
        <dbReference type="RuleBase" id="RU363015"/>
    </source>
</evidence>
<keyword evidence="1" id="KW-0203">Cytokinin biosynthesis</keyword>
<dbReference type="EC" id="3.2.2.n1" evidence="1"/>
<gene>
    <name evidence="3" type="ORF">Dcar01_02649</name>
</gene>
<comment type="caution">
    <text evidence="3">The sequence shown here is derived from an EMBL/GenBank/DDBJ whole genome shotgun (WGS) entry which is preliminary data.</text>
</comment>
<keyword evidence="4" id="KW-1185">Reference proteome</keyword>
<evidence type="ECO:0000313" key="4">
    <source>
        <dbReference type="Proteomes" id="UP001401887"/>
    </source>
</evidence>
<comment type="similarity">
    <text evidence="1">Belongs to the LOG family.</text>
</comment>
<dbReference type="Gene3D" id="3.40.50.450">
    <property type="match status" value="1"/>
</dbReference>
<dbReference type="RefSeq" id="WP_345465940.1">
    <property type="nucleotide sequence ID" value="NZ_BAABRP010000011.1"/>
</dbReference>